<dbReference type="Pfam" id="PF10137">
    <property type="entry name" value="CAP12-PCTIR_TIR"/>
    <property type="match status" value="1"/>
</dbReference>
<evidence type="ECO:0000313" key="2">
    <source>
        <dbReference type="EMBL" id="GEP57353.1"/>
    </source>
</evidence>
<keyword evidence="3" id="KW-1185">Reference proteome</keyword>
<dbReference type="InterPro" id="IPR019302">
    <property type="entry name" value="CAP12/PCTIR_TIR_dom"/>
</dbReference>
<organism evidence="2 3">
    <name type="scientific">Reyranella soli</name>
    <dbReference type="NCBI Taxonomy" id="1230389"/>
    <lineage>
        <taxon>Bacteria</taxon>
        <taxon>Pseudomonadati</taxon>
        <taxon>Pseudomonadota</taxon>
        <taxon>Alphaproteobacteria</taxon>
        <taxon>Hyphomicrobiales</taxon>
        <taxon>Reyranellaceae</taxon>
        <taxon>Reyranella</taxon>
    </lineage>
</organism>
<dbReference type="AlphaFoldDB" id="A0A512NEI2"/>
<dbReference type="EMBL" id="BKAJ01000077">
    <property type="protein sequence ID" value="GEP57353.1"/>
    <property type="molecule type" value="Genomic_DNA"/>
</dbReference>
<reference evidence="2 3" key="1">
    <citation type="submission" date="2019-07" db="EMBL/GenBank/DDBJ databases">
        <title>Whole genome shotgun sequence of Reyranella soli NBRC 108950.</title>
        <authorList>
            <person name="Hosoyama A."/>
            <person name="Uohara A."/>
            <person name="Ohji S."/>
            <person name="Ichikawa N."/>
        </authorList>
    </citation>
    <scope>NUCLEOTIDE SEQUENCE [LARGE SCALE GENOMIC DNA]</scope>
    <source>
        <strain evidence="2 3">NBRC 108950</strain>
    </source>
</reference>
<comment type="caution">
    <text evidence="2">The sequence shown here is derived from an EMBL/GenBank/DDBJ whole genome shotgun (WGS) entry which is preliminary data.</text>
</comment>
<accession>A0A512NEI2</accession>
<dbReference type="Proteomes" id="UP000321058">
    <property type="component" value="Unassembled WGS sequence"/>
</dbReference>
<proteinExistence type="predicted"/>
<evidence type="ECO:0000313" key="3">
    <source>
        <dbReference type="Proteomes" id="UP000321058"/>
    </source>
</evidence>
<dbReference type="GO" id="GO:0050135">
    <property type="term" value="F:NADP+ nucleosidase activity"/>
    <property type="evidence" value="ECO:0007669"/>
    <property type="project" value="InterPro"/>
</dbReference>
<evidence type="ECO:0000259" key="1">
    <source>
        <dbReference type="Pfam" id="PF10137"/>
    </source>
</evidence>
<feature type="domain" description="CD-NTase-associated protein 12/Pycsar effector protein TIR" evidence="1">
    <location>
        <begin position="2"/>
        <end position="120"/>
    </location>
</feature>
<name>A0A512NEI2_9HYPH</name>
<protein>
    <recommendedName>
        <fullName evidence="1">CD-NTase-associated protein 12/Pycsar effector protein TIR domain-containing protein</fullName>
    </recommendedName>
</protein>
<gene>
    <name evidence="2" type="ORF">RSO01_45190</name>
</gene>
<sequence length="277" mass="30651">MFIGSSVEHVSLANDIQESLEHDLECTVWSQGVFDLSKSALESLLAALKQNDFGLFVFAPDDITKIRNKNYRTVRDNVIFELGLFVGRLGPDRCFLIVPKGIDEFHLPTDLLGVTPSTFDPKRRDKNMLAALGPAINKVRRAVSKKGVLKALATTPTPVKRKLSVQQKQRLIPEIKEFEQSAKSVLIIYPPDKAAAQILAFQLRNFFQDNTKVVPTLSYTIPERGQKGLIVAVTHMVSPPKEATLLLAALTKAGLQAKLGKMPRDLHRSPFALLVAS</sequence>